<dbReference type="Proteomes" id="UP000824120">
    <property type="component" value="Chromosome 4"/>
</dbReference>
<name>A0A9J5ZLA1_SOLCO</name>
<keyword evidence="2" id="KW-1185">Reference proteome</keyword>
<gene>
    <name evidence="1" type="ORF">H5410_024198</name>
</gene>
<evidence type="ECO:0008006" key="3">
    <source>
        <dbReference type="Google" id="ProtNLM"/>
    </source>
</evidence>
<dbReference type="EMBL" id="JACXVP010000004">
    <property type="protein sequence ID" value="KAG5612917.1"/>
    <property type="molecule type" value="Genomic_DNA"/>
</dbReference>
<accession>A0A9J5ZLA1</accession>
<evidence type="ECO:0000313" key="1">
    <source>
        <dbReference type="EMBL" id="KAG5612917.1"/>
    </source>
</evidence>
<dbReference type="AlphaFoldDB" id="A0A9J5ZLA1"/>
<sequence length="556" mass="64500">MEDHRVLKASVDDSIRDSIQEMKDSIRKDLTEFRSMLLEVLGGKAMTSFEPQNTVMNPKLWQFRGKNPEAWIVQAEHYFDFYKIEEDQKLNVVSFYLDGETLKWYQWLFRNNQLIDWLHFADKVRIRFKQKEYESTEGRFTNLGQLPYVIEYQNCCEDRFGESNVLFPGRTYVHPRWSNITNSLLSQHHGEQLGCKSNTNAHKVFGESSDRHKDAHSLGTSSKPIELFIPPNDLVSSISKVNRCGDDVKNEDKNDEEEIVSIINKPIELVIANADKHSFWINSIVSTPCNLSIFYIRKALDDRWNQLFAYPFGLALRWEVMPSIPSTFNHAMLMSNVTNDGRDYVGCYIIFSLDMCPELVECDGYDLKCLVSRSNLVGNGIILHVWDPRIHRQLVKYSCECKATKRPVCALTVHQGESFLGGGGIEKTVVRRWNSQKLDHQQIFEIVRQKHEPVLARWTTERCGIYRWVEDLDDSNKIKCSMCNIIVHQDFHGLSNIQNLVSCFYPACAKLEFKKSYCLYPTPCGILMASANAFVWTYITFAWSHLEVAYHNVIQY</sequence>
<reference evidence="1 2" key="1">
    <citation type="submission" date="2020-09" db="EMBL/GenBank/DDBJ databases">
        <title>De no assembly of potato wild relative species, Solanum commersonii.</title>
        <authorList>
            <person name="Cho K."/>
        </authorList>
    </citation>
    <scope>NUCLEOTIDE SEQUENCE [LARGE SCALE GENOMIC DNA]</scope>
    <source>
        <strain evidence="1">LZ3.2</strain>
        <tissue evidence="1">Leaf</tissue>
    </source>
</reference>
<evidence type="ECO:0000313" key="2">
    <source>
        <dbReference type="Proteomes" id="UP000824120"/>
    </source>
</evidence>
<organism evidence="1 2">
    <name type="scientific">Solanum commersonii</name>
    <name type="common">Commerson's wild potato</name>
    <name type="synonym">Commerson's nightshade</name>
    <dbReference type="NCBI Taxonomy" id="4109"/>
    <lineage>
        <taxon>Eukaryota</taxon>
        <taxon>Viridiplantae</taxon>
        <taxon>Streptophyta</taxon>
        <taxon>Embryophyta</taxon>
        <taxon>Tracheophyta</taxon>
        <taxon>Spermatophyta</taxon>
        <taxon>Magnoliopsida</taxon>
        <taxon>eudicotyledons</taxon>
        <taxon>Gunneridae</taxon>
        <taxon>Pentapetalae</taxon>
        <taxon>asterids</taxon>
        <taxon>lamiids</taxon>
        <taxon>Solanales</taxon>
        <taxon>Solanaceae</taxon>
        <taxon>Solanoideae</taxon>
        <taxon>Solaneae</taxon>
        <taxon>Solanum</taxon>
    </lineage>
</organism>
<protein>
    <recommendedName>
        <fullName evidence="3">Retrotransposon gag domain-containing protein</fullName>
    </recommendedName>
</protein>
<comment type="caution">
    <text evidence="1">The sequence shown here is derived from an EMBL/GenBank/DDBJ whole genome shotgun (WGS) entry which is preliminary data.</text>
</comment>
<dbReference type="OrthoDB" id="1298874at2759"/>
<proteinExistence type="predicted"/>